<keyword evidence="3" id="KW-1185">Reference proteome</keyword>
<accession>A0ABV2Q8G5</accession>
<comment type="caution">
    <text evidence="2">The sequence shown here is derived from an EMBL/GenBank/DDBJ whole genome shotgun (WGS) entry which is preliminary data.</text>
</comment>
<name>A0ABV2Q8G5_9BURK</name>
<dbReference type="EMBL" id="JBEPSH010000004">
    <property type="protein sequence ID" value="MET4577300.1"/>
    <property type="molecule type" value="Genomic_DNA"/>
</dbReference>
<gene>
    <name evidence="2" type="ORF">ABIE13_002411</name>
</gene>
<protein>
    <submittedName>
        <fullName evidence="2">Uncharacterized protein</fullName>
    </submittedName>
</protein>
<feature type="region of interest" description="Disordered" evidence="1">
    <location>
        <begin position="1"/>
        <end position="30"/>
    </location>
</feature>
<proteinExistence type="predicted"/>
<organism evidence="2 3">
    <name type="scientific">Ottowia thiooxydans</name>
    <dbReference type="NCBI Taxonomy" id="219182"/>
    <lineage>
        <taxon>Bacteria</taxon>
        <taxon>Pseudomonadati</taxon>
        <taxon>Pseudomonadota</taxon>
        <taxon>Betaproteobacteria</taxon>
        <taxon>Burkholderiales</taxon>
        <taxon>Comamonadaceae</taxon>
        <taxon>Ottowia</taxon>
    </lineage>
</organism>
<reference evidence="2 3" key="1">
    <citation type="submission" date="2024-06" db="EMBL/GenBank/DDBJ databases">
        <title>Sorghum-associated microbial communities from plants grown in Nebraska, USA.</title>
        <authorList>
            <person name="Schachtman D."/>
        </authorList>
    </citation>
    <scope>NUCLEOTIDE SEQUENCE [LARGE SCALE GENOMIC DNA]</scope>
    <source>
        <strain evidence="2 3">2709</strain>
    </source>
</reference>
<dbReference type="Proteomes" id="UP001549320">
    <property type="component" value="Unassembled WGS sequence"/>
</dbReference>
<evidence type="ECO:0000313" key="2">
    <source>
        <dbReference type="EMBL" id="MET4577300.1"/>
    </source>
</evidence>
<evidence type="ECO:0000313" key="3">
    <source>
        <dbReference type="Proteomes" id="UP001549320"/>
    </source>
</evidence>
<sequence>MDMQCGMGPIVASSPHGRQAHSRTVLRSPGRNKCRKSFHGWNGGRACFFLKLLAPLLNRWTQRHWEGDLYQFKVPALETGRIPVQDFDKPGPLQLAH</sequence>
<evidence type="ECO:0000256" key="1">
    <source>
        <dbReference type="SAM" id="MobiDB-lite"/>
    </source>
</evidence>